<feature type="domain" description="Protein kinase" evidence="7">
    <location>
        <begin position="12"/>
        <end position="393"/>
    </location>
</feature>
<name>A0A418B0I5_9STRA</name>
<keyword evidence="9" id="KW-1185">Reference proteome</keyword>
<evidence type="ECO:0000256" key="4">
    <source>
        <dbReference type="ARBA" id="ARBA00022840"/>
    </source>
</evidence>
<dbReference type="Proteomes" id="UP000285060">
    <property type="component" value="Unassembled WGS sequence"/>
</dbReference>
<evidence type="ECO:0000256" key="3">
    <source>
        <dbReference type="ARBA" id="ARBA00022777"/>
    </source>
</evidence>
<dbReference type="InterPro" id="IPR050538">
    <property type="entry name" value="MAP_kinase_kinase_kinase"/>
</dbReference>
<keyword evidence="1" id="KW-0808">Transferase</keyword>
<dbReference type="PROSITE" id="PS50011">
    <property type="entry name" value="PROTEIN_KINASE_DOM"/>
    <property type="match status" value="1"/>
</dbReference>
<evidence type="ECO:0000259" key="7">
    <source>
        <dbReference type="PROSITE" id="PS50011"/>
    </source>
</evidence>
<dbReference type="PROSITE" id="PS00107">
    <property type="entry name" value="PROTEIN_KINASE_ATP"/>
    <property type="match status" value="1"/>
</dbReference>
<dbReference type="InterPro" id="IPR017441">
    <property type="entry name" value="Protein_kinase_ATP_BS"/>
</dbReference>
<evidence type="ECO:0000256" key="5">
    <source>
        <dbReference type="PROSITE-ProRule" id="PRU10141"/>
    </source>
</evidence>
<dbReference type="FunFam" id="3.30.200.20:FF:000042">
    <property type="entry name" value="Aurora kinase A"/>
    <property type="match status" value="1"/>
</dbReference>
<dbReference type="PANTHER" id="PTHR48016:SF4">
    <property type="entry name" value="PROTEIN KINASE DOMAIN-CONTAINING PROTEIN"/>
    <property type="match status" value="1"/>
</dbReference>
<dbReference type="Gene3D" id="1.10.510.10">
    <property type="entry name" value="Transferase(Phosphotransferase) domain 1"/>
    <property type="match status" value="1"/>
</dbReference>
<accession>A0A418B0I5</accession>
<dbReference type="Pfam" id="PF00069">
    <property type="entry name" value="Pkinase"/>
    <property type="match status" value="1"/>
</dbReference>
<feature type="region of interest" description="Disordered" evidence="6">
    <location>
        <begin position="241"/>
        <end position="261"/>
    </location>
</feature>
<dbReference type="EMBL" id="QUSY01000210">
    <property type="protein sequence ID" value="RHY31488.1"/>
    <property type="molecule type" value="Genomic_DNA"/>
</dbReference>
<dbReference type="VEuPathDB" id="FungiDB:H310_13058"/>
<evidence type="ECO:0000256" key="6">
    <source>
        <dbReference type="SAM" id="MobiDB-lite"/>
    </source>
</evidence>
<dbReference type="SUPFAM" id="SSF56112">
    <property type="entry name" value="Protein kinase-like (PK-like)"/>
    <property type="match status" value="1"/>
</dbReference>
<sequence length="393" mass="44220">MTRRERIVGNHYQLGLEIGKGGFGTVFSALDLRNGKSVAIKQVSLIDMAKEELAAIESEIKLLKKLHHENIVKYYNTIKEEDYLYIVLEYMENGSLAQFMKKFGTLSETLVAMYITQVLRGLAYLHAQSTQEVQENVTSTDDRAAVLNTIRMYDSYTRDSAISNLEAMKEDDDDENWDMDLEATTQTPLKLVKPMTDPAPRPTFDDQLPKSTFQLSNDDANDPFWNDDDPVPAPLRDAATFGTRGNSSGVHGEGSKLKHFREDDNGDDLIGDFDADDVLKNGNSTDSMDLPKHRLANPVRTLFDTSQREMTNKATARGCFILCEILQRLIQVTFRSQHDLCGNNATLRQELASQPGVIPNLMEALEFKELKLLHAVMNVVNMVRNIVKVSCMS</sequence>
<evidence type="ECO:0000313" key="8">
    <source>
        <dbReference type="EMBL" id="RHY31488.1"/>
    </source>
</evidence>
<reference evidence="8 9" key="1">
    <citation type="submission" date="2018-08" db="EMBL/GenBank/DDBJ databases">
        <title>Aphanomyces genome sequencing and annotation.</title>
        <authorList>
            <person name="Minardi D."/>
            <person name="Oidtmann B."/>
            <person name="Van Der Giezen M."/>
            <person name="Studholme D.J."/>
        </authorList>
    </citation>
    <scope>NUCLEOTIDE SEQUENCE [LARGE SCALE GENOMIC DNA]</scope>
    <source>
        <strain evidence="8 9">NJM0002</strain>
    </source>
</reference>
<feature type="binding site" evidence="5">
    <location>
        <position position="41"/>
    </location>
    <ligand>
        <name>ATP</name>
        <dbReference type="ChEBI" id="CHEBI:30616"/>
    </ligand>
</feature>
<keyword evidence="2 5" id="KW-0547">Nucleotide-binding</keyword>
<dbReference type="InterPro" id="IPR011009">
    <property type="entry name" value="Kinase-like_dom_sf"/>
</dbReference>
<dbReference type="AlphaFoldDB" id="A0A418B0I5"/>
<keyword evidence="4 5" id="KW-0067">ATP-binding</keyword>
<dbReference type="GO" id="GO:0005524">
    <property type="term" value="F:ATP binding"/>
    <property type="evidence" value="ECO:0007669"/>
    <property type="project" value="UniProtKB-UniRule"/>
</dbReference>
<evidence type="ECO:0000256" key="2">
    <source>
        <dbReference type="ARBA" id="ARBA00022741"/>
    </source>
</evidence>
<dbReference type="PANTHER" id="PTHR48016">
    <property type="entry name" value="MAP KINASE KINASE KINASE SSK2-RELATED-RELATED"/>
    <property type="match status" value="1"/>
</dbReference>
<evidence type="ECO:0000256" key="1">
    <source>
        <dbReference type="ARBA" id="ARBA00022679"/>
    </source>
</evidence>
<dbReference type="InterPro" id="IPR000719">
    <property type="entry name" value="Prot_kinase_dom"/>
</dbReference>
<proteinExistence type="predicted"/>
<evidence type="ECO:0000313" key="9">
    <source>
        <dbReference type="Proteomes" id="UP000285060"/>
    </source>
</evidence>
<comment type="caution">
    <text evidence="8">The sequence shown here is derived from an EMBL/GenBank/DDBJ whole genome shotgun (WGS) entry which is preliminary data.</text>
</comment>
<dbReference type="GO" id="GO:0004709">
    <property type="term" value="F:MAP kinase kinase kinase activity"/>
    <property type="evidence" value="ECO:0007669"/>
    <property type="project" value="TreeGrafter"/>
</dbReference>
<protein>
    <recommendedName>
        <fullName evidence="7">Protein kinase domain-containing protein</fullName>
    </recommendedName>
</protein>
<gene>
    <name evidence="8" type="ORF">DYB32_003443</name>
</gene>
<keyword evidence="3" id="KW-0418">Kinase</keyword>
<dbReference type="GO" id="GO:0005737">
    <property type="term" value="C:cytoplasm"/>
    <property type="evidence" value="ECO:0007669"/>
    <property type="project" value="TreeGrafter"/>
</dbReference>
<organism evidence="8 9">
    <name type="scientific">Aphanomyces invadans</name>
    <dbReference type="NCBI Taxonomy" id="157072"/>
    <lineage>
        <taxon>Eukaryota</taxon>
        <taxon>Sar</taxon>
        <taxon>Stramenopiles</taxon>
        <taxon>Oomycota</taxon>
        <taxon>Saprolegniomycetes</taxon>
        <taxon>Saprolegniales</taxon>
        <taxon>Verrucalvaceae</taxon>
        <taxon>Aphanomyces</taxon>
    </lineage>
</organism>